<name>A0A8H6FJG1_9LECA</name>
<dbReference type="GeneID" id="59293129"/>
<proteinExistence type="predicted"/>
<dbReference type="PANTHER" id="PTHR42690">
    <property type="entry name" value="THREONINE SYNTHASE FAMILY MEMBER"/>
    <property type="match status" value="1"/>
</dbReference>
<dbReference type="RefSeq" id="XP_037159824.1">
    <property type="nucleotide sequence ID" value="XM_037313367.1"/>
</dbReference>
<evidence type="ECO:0000313" key="1">
    <source>
        <dbReference type="EMBL" id="KAF6229632.1"/>
    </source>
</evidence>
<dbReference type="OrthoDB" id="5203861at2759"/>
<keyword evidence="2" id="KW-1185">Reference proteome</keyword>
<evidence type="ECO:0000313" key="2">
    <source>
        <dbReference type="Proteomes" id="UP000578531"/>
    </source>
</evidence>
<dbReference type="SUPFAM" id="SSF53686">
    <property type="entry name" value="Tryptophan synthase beta subunit-like PLP-dependent enzymes"/>
    <property type="match status" value="1"/>
</dbReference>
<reference evidence="1 2" key="1">
    <citation type="journal article" date="2020" name="Genomics">
        <title>Complete, high-quality genomes from long-read metagenomic sequencing of two wolf lichen thalli reveals enigmatic genome architecture.</title>
        <authorList>
            <person name="McKenzie S.K."/>
            <person name="Walston R.F."/>
            <person name="Allen J.L."/>
        </authorList>
    </citation>
    <scope>NUCLEOTIDE SEQUENCE [LARGE SCALE GENOMIC DNA]</scope>
    <source>
        <strain evidence="1">WasteWater2</strain>
    </source>
</reference>
<protein>
    <submittedName>
        <fullName evidence="1">Uncharacterized protein</fullName>
    </submittedName>
</protein>
<gene>
    <name evidence="1" type="ORF">HO173_011487</name>
</gene>
<organism evidence="1 2">
    <name type="scientific">Letharia columbiana</name>
    <dbReference type="NCBI Taxonomy" id="112416"/>
    <lineage>
        <taxon>Eukaryota</taxon>
        <taxon>Fungi</taxon>
        <taxon>Dikarya</taxon>
        <taxon>Ascomycota</taxon>
        <taxon>Pezizomycotina</taxon>
        <taxon>Lecanoromycetes</taxon>
        <taxon>OSLEUM clade</taxon>
        <taxon>Lecanoromycetidae</taxon>
        <taxon>Lecanorales</taxon>
        <taxon>Lecanorineae</taxon>
        <taxon>Parmeliaceae</taxon>
        <taxon>Letharia</taxon>
    </lineage>
</organism>
<dbReference type="AlphaFoldDB" id="A0A8H6FJG1"/>
<dbReference type="InterPro" id="IPR051166">
    <property type="entry name" value="Threonine_Synthase"/>
</dbReference>
<dbReference type="PANTHER" id="PTHR42690:SF1">
    <property type="entry name" value="THREONINE SYNTHASE-LIKE 2"/>
    <property type="match status" value="1"/>
</dbReference>
<dbReference type="Gene3D" id="3.40.50.1100">
    <property type="match status" value="1"/>
</dbReference>
<dbReference type="GO" id="GO:0004795">
    <property type="term" value="F:threonine synthase activity"/>
    <property type="evidence" value="ECO:0007669"/>
    <property type="project" value="TreeGrafter"/>
</dbReference>
<dbReference type="GO" id="GO:0009088">
    <property type="term" value="P:threonine biosynthetic process"/>
    <property type="evidence" value="ECO:0007669"/>
    <property type="project" value="TreeGrafter"/>
</dbReference>
<comment type="caution">
    <text evidence="1">The sequence shown here is derived from an EMBL/GenBank/DDBJ whole genome shotgun (WGS) entry which is preliminary data.</text>
</comment>
<dbReference type="InterPro" id="IPR036052">
    <property type="entry name" value="TrpB-like_PALP_sf"/>
</dbReference>
<sequence>MGLPVSKLIIARNENDILHRFLQTGTYEKNPVHGAAAAGGLVQDGATAHPEGVKETLSPSMDILVSSNFERLLWFVAHDIYSLNTNSAQEKRERAGRNVKEWQTQLKTNGGFSVEKQVLDAIRADFAAERVSDVETITTIRDVYRWPKG</sequence>
<accession>A0A8H6FJG1</accession>
<dbReference type="EMBL" id="JACCJC010000071">
    <property type="protein sequence ID" value="KAF6229632.1"/>
    <property type="molecule type" value="Genomic_DNA"/>
</dbReference>
<dbReference type="Proteomes" id="UP000578531">
    <property type="component" value="Unassembled WGS sequence"/>
</dbReference>